<dbReference type="AlphaFoldDB" id="A0A4Y2PM23"/>
<feature type="transmembrane region" description="Helical" evidence="1">
    <location>
        <begin position="45"/>
        <end position="63"/>
    </location>
</feature>
<keyword evidence="1" id="KW-0472">Membrane</keyword>
<organism evidence="2 3">
    <name type="scientific">Araneus ventricosus</name>
    <name type="common">Orbweaver spider</name>
    <name type="synonym">Epeira ventricosa</name>
    <dbReference type="NCBI Taxonomy" id="182803"/>
    <lineage>
        <taxon>Eukaryota</taxon>
        <taxon>Metazoa</taxon>
        <taxon>Ecdysozoa</taxon>
        <taxon>Arthropoda</taxon>
        <taxon>Chelicerata</taxon>
        <taxon>Arachnida</taxon>
        <taxon>Araneae</taxon>
        <taxon>Araneomorphae</taxon>
        <taxon>Entelegynae</taxon>
        <taxon>Araneoidea</taxon>
        <taxon>Araneidae</taxon>
        <taxon>Araneus</taxon>
    </lineage>
</organism>
<proteinExistence type="predicted"/>
<protein>
    <recommendedName>
        <fullName evidence="4">Transmembrane protein</fullName>
    </recommendedName>
</protein>
<accession>A0A4Y2PM23</accession>
<evidence type="ECO:0000313" key="3">
    <source>
        <dbReference type="Proteomes" id="UP000499080"/>
    </source>
</evidence>
<keyword evidence="3" id="KW-1185">Reference proteome</keyword>
<gene>
    <name evidence="2" type="ORF">AVEN_192510_1</name>
</gene>
<keyword evidence="1" id="KW-1133">Transmembrane helix</keyword>
<dbReference type="EMBL" id="BGPR01133844">
    <property type="protein sequence ID" value="GBN52169.1"/>
    <property type="molecule type" value="Genomic_DNA"/>
</dbReference>
<sequence>MHITSPPTAAENCNHGGLGTSMGFGTKPIPPNVGPLHVEPVPLNLLFYLLNLPLLLAVLLNLHRLKHPCRPLKFVSSKTSLPSS</sequence>
<evidence type="ECO:0000256" key="1">
    <source>
        <dbReference type="SAM" id="Phobius"/>
    </source>
</evidence>
<evidence type="ECO:0000313" key="2">
    <source>
        <dbReference type="EMBL" id="GBN52169.1"/>
    </source>
</evidence>
<keyword evidence="1" id="KW-0812">Transmembrane</keyword>
<comment type="caution">
    <text evidence="2">The sequence shown here is derived from an EMBL/GenBank/DDBJ whole genome shotgun (WGS) entry which is preliminary data.</text>
</comment>
<name>A0A4Y2PM23_ARAVE</name>
<evidence type="ECO:0008006" key="4">
    <source>
        <dbReference type="Google" id="ProtNLM"/>
    </source>
</evidence>
<dbReference type="Proteomes" id="UP000499080">
    <property type="component" value="Unassembled WGS sequence"/>
</dbReference>
<reference evidence="2 3" key="1">
    <citation type="journal article" date="2019" name="Sci. Rep.">
        <title>Orb-weaving spider Araneus ventricosus genome elucidates the spidroin gene catalogue.</title>
        <authorList>
            <person name="Kono N."/>
            <person name="Nakamura H."/>
            <person name="Ohtoshi R."/>
            <person name="Moran D.A.P."/>
            <person name="Shinohara A."/>
            <person name="Yoshida Y."/>
            <person name="Fujiwara M."/>
            <person name="Mori M."/>
            <person name="Tomita M."/>
            <person name="Arakawa K."/>
        </authorList>
    </citation>
    <scope>NUCLEOTIDE SEQUENCE [LARGE SCALE GENOMIC DNA]</scope>
</reference>